<keyword evidence="1" id="KW-0732">Signal</keyword>
<feature type="chain" id="PRO_5046440900" evidence="1">
    <location>
        <begin position="27"/>
        <end position="99"/>
    </location>
</feature>
<evidence type="ECO:0000256" key="1">
    <source>
        <dbReference type="SAM" id="SignalP"/>
    </source>
</evidence>
<dbReference type="Proteomes" id="UP001597526">
    <property type="component" value="Unassembled WGS sequence"/>
</dbReference>
<organism evidence="2 3">
    <name type="scientific">Croceitalea marina</name>
    <dbReference type="NCBI Taxonomy" id="1775166"/>
    <lineage>
        <taxon>Bacteria</taxon>
        <taxon>Pseudomonadati</taxon>
        <taxon>Bacteroidota</taxon>
        <taxon>Flavobacteriia</taxon>
        <taxon>Flavobacteriales</taxon>
        <taxon>Flavobacteriaceae</taxon>
        <taxon>Croceitalea</taxon>
    </lineage>
</organism>
<name>A0ABW5N011_9FLAO</name>
<gene>
    <name evidence="2" type="ORF">ACFSQJ_15805</name>
</gene>
<dbReference type="RefSeq" id="WP_377767929.1">
    <property type="nucleotide sequence ID" value="NZ_JBHULB010000078.1"/>
</dbReference>
<dbReference type="EMBL" id="JBHULB010000078">
    <property type="protein sequence ID" value="MFD2588401.1"/>
    <property type="molecule type" value="Genomic_DNA"/>
</dbReference>
<proteinExistence type="predicted"/>
<accession>A0ABW5N011</accession>
<comment type="caution">
    <text evidence="2">The sequence shown here is derived from an EMBL/GenBank/DDBJ whole genome shotgun (WGS) entry which is preliminary data.</text>
</comment>
<feature type="signal peptide" evidence="1">
    <location>
        <begin position="1"/>
        <end position="26"/>
    </location>
</feature>
<evidence type="ECO:0000313" key="2">
    <source>
        <dbReference type="EMBL" id="MFD2588401.1"/>
    </source>
</evidence>
<evidence type="ECO:0000313" key="3">
    <source>
        <dbReference type="Proteomes" id="UP001597526"/>
    </source>
</evidence>
<keyword evidence="3" id="KW-1185">Reference proteome</keyword>
<protein>
    <submittedName>
        <fullName evidence="2">Uncharacterized protein</fullName>
    </submittedName>
</protein>
<sequence length="99" mass="11509">MKYKKYISTAFLAMLLVPLFSAKTTAATVEDFDINAIKFIEEESQIDLGFDTNEYLPEDFNPYQEEVPVDGINFMEEESIDLGFETKNYLPQNFDPYKK</sequence>
<reference evidence="3" key="1">
    <citation type="journal article" date="2019" name="Int. J. Syst. Evol. Microbiol.">
        <title>The Global Catalogue of Microorganisms (GCM) 10K type strain sequencing project: providing services to taxonomists for standard genome sequencing and annotation.</title>
        <authorList>
            <consortium name="The Broad Institute Genomics Platform"/>
            <consortium name="The Broad Institute Genome Sequencing Center for Infectious Disease"/>
            <person name="Wu L."/>
            <person name="Ma J."/>
        </authorList>
    </citation>
    <scope>NUCLEOTIDE SEQUENCE [LARGE SCALE GENOMIC DNA]</scope>
    <source>
        <strain evidence="3">KCTC 52368</strain>
    </source>
</reference>